<dbReference type="InterPro" id="IPR029044">
    <property type="entry name" value="Nucleotide-diphossugar_trans"/>
</dbReference>
<keyword evidence="3" id="KW-1185">Reference proteome</keyword>
<dbReference type="KEGG" id="ssyi:EKG83_24750"/>
<keyword evidence="2" id="KW-0808">Transferase</keyword>
<dbReference type="SUPFAM" id="SSF53448">
    <property type="entry name" value="Nucleotide-diphospho-sugar transferases"/>
    <property type="match status" value="1"/>
</dbReference>
<dbReference type="GO" id="GO:0016740">
    <property type="term" value="F:transferase activity"/>
    <property type="evidence" value="ECO:0007669"/>
    <property type="project" value="UniProtKB-KW"/>
</dbReference>
<dbReference type="Pfam" id="PF00535">
    <property type="entry name" value="Glycos_transf_2"/>
    <property type="match status" value="1"/>
</dbReference>
<dbReference type="InterPro" id="IPR001173">
    <property type="entry name" value="Glyco_trans_2-like"/>
</dbReference>
<feature type="domain" description="Glycosyltransferase 2-like" evidence="1">
    <location>
        <begin position="25"/>
        <end position="189"/>
    </location>
</feature>
<evidence type="ECO:0000313" key="3">
    <source>
        <dbReference type="Proteomes" id="UP000325787"/>
    </source>
</evidence>
<dbReference type="AlphaFoldDB" id="A0A5Q0HEF8"/>
<dbReference type="EMBL" id="CP034550">
    <property type="protein sequence ID" value="QFZ24479.1"/>
    <property type="molecule type" value="Genomic_DNA"/>
</dbReference>
<organism evidence="2 3">
    <name type="scientific">Saccharothrix syringae</name>
    <name type="common">Nocardiopsis syringae</name>
    <dbReference type="NCBI Taxonomy" id="103733"/>
    <lineage>
        <taxon>Bacteria</taxon>
        <taxon>Bacillati</taxon>
        <taxon>Actinomycetota</taxon>
        <taxon>Actinomycetes</taxon>
        <taxon>Pseudonocardiales</taxon>
        <taxon>Pseudonocardiaceae</taxon>
        <taxon>Saccharothrix</taxon>
    </lineage>
</organism>
<dbReference type="OrthoDB" id="2369748at2"/>
<evidence type="ECO:0000313" key="2">
    <source>
        <dbReference type="EMBL" id="QFZ24479.1"/>
    </source>
</evidence>
<evidence type="ECO:0000259" key="1">
    <source>
        <dbReference type="Pfam" id="PF00535"/>
    </source>
</evidence>
<dbReference type="PANTHER" id="PTHR10859">
    <property type="entry name" value="GLYCOSYL TRANSFERASE"/>
    <property type="match status" value="1"/>
</dbReference>
<dbReference type="GO" id="GO:0006487">
    <property type="term" value="P:protein N-linked glycosylation"/>
    <property type="evidence" value="ECO:0007669"/>
    <property type="project" value="TreeGrafter"/>
</dbReference>
<protein>
    <submittedName>
        <fullName evidence="2">Glycosyltransferase</fullName>
    </submittedName>
</protein>
<sequence>MDSPTRPVRPSTGAWSRRPAVDLEVVIPAYNEAGRLRASLAATARYLAGSPWSTRIVVVDNGSADATSRVARSGADEAAVPVSVIGCAIAGKGAAVRRGIMTSSARFVGFVDADLATPVDSLGAAVRLLERGATAVIGSRYAGGARIVRRQPVVRRVGGAAFRALARRAVPGVSDTQCGFKFFHRRAVQQALVDCEVTGFAFDVELLRGVRAAGGTVVELPVAWTDDARSSFRPLRDGLPAFRAALRLRAAGA</sequence>
<accession>A0A5Q0HEF8</accession>
<dbReference type="Proteomes" id="UP000325787">
    <property type="component" value="Chromosome"/>
</dbReference>
<reference evidence="3" key="1">
    <citation type="journal article" date="2021" name="Curr. Microbiol.">
        <title>Complete genome of nocamycin-producing strain Saccharothrix syringae NRRL B-16468 reveals the biosynthetic potential for secondary metabolites.</title>
        <authorList>
            <person name="Mo X."/>
            <person name="Yang S."/>
        </authorList>
    </citation>
    <scope>NUCLEOTIDE SEQUENCE [LARGE SCALE GENOMIC DNA]</scope>
    <source>
        <strain evidence="3">ATCC 51364 / DSM 43886 / JCM 6844 / KCTC 9398 / NBRC 14523 / NRRL B-16468 / INA 2240</strain>
    </source>
</reference>
<dbReference type="Gene3D" id="3.90.550.10">
    <property type="entry name" value="Spore Coat Polysaccharide Biosynthesis Protein SpsA, Chain A"/>
    <property type="match status" value="1"/>
</dbReference>
<name>A0A5Q0HEF8_SACSY</name>
<gene>
    <name evidence="2" type="ORF">EKG83_24750</name>
</gene>
<proteinExistence type="predicted"/>
<dbReference type="PANTHER" id="PTHR10859:SF91">
    <property type="entry name" value="DOLICHYL-PHOSPHATE BETA-GLUCOSYLTRANSFERASE"/>
    <property type="match status" value="1"/>
</dbReference>